<evidence type="ECO:0000313" key="3">
    <source>
        <dbReference type="Proteomes" id="UP000233551"/>
    </source>
</evidence>
<feature type="region of interest" description="Disordered" evidence="1">
    <location>
        <begin position="188"/>
        <end position="232"/>
    </location>
</feature>
<feature type="compositionally biased region" description="Polar residues" evidence="1">
    <location>
        <begin position="205"/>
        <end position="220"/>
    </location>
</feature>
<accession>A0A2I0JA19</accession>
<evidence type="ECO:0000313" key="2">
    <source>
        <dbReference type="EMBL" id="PKI53094.1"/>
    </source>
</evidence>
<dbReference type="PANTHER" id="PTHR32108:SF9">
    <property type="entry name" value="REVERSE TRANSCRIPTASE RNASE H-LIKE DOMAIN-CONTAINING PROTEIN"/>
    <property type="match status" value="1"/>
</dbReference>
<dbReference type="AlphaFoldDB" id="A0A2I0JA19"/>
<reference evidence="2 3" key="1">
    <citation type="submission" date="2017-11" db="EMBL/GenBank/DDBJ databases">
        <title>De-novo sequencing of pomegranate (Punica granatum L.) genome.</title>
        <authorList>
            <person name="Akparov Z."/>
            <person name="Amiraslanov A."/>
            <person name="Hajiyeva S."/>
            <person name="Abbasov M."/>
            <person name="Kaur K."/>
            <person name="Hamwieh A."/>
            <person name="Solovyev V."/>
            <person name="Salamov A."/>
            <person name="Braich B."/>
            <person name="Kosarev P."/>
            <person name="Mahmoud A."/>
            <person name="Hajiyev E."/>
            <person name="Babayeva S."/>
            <person name="Izzatullayeva V."/>
            <person name="Mammadov A."/>
            <person name="Mammadov A."/>
            <person name="Sharifova S."/>
            <person name="Ojaghi J."/>
            <person name="Eynullazada K."/>
            <person name="Bayramov B."/>
            <person name="Abdulazimova A."/>
            <person name="Shahmuradov I."/>
        </authorList>
    </citation>
    <scope>NUCLEOTIDE SEQUENCE [LARGE SCALE GENOMIC DNA]</scope>
    <source>
        <strain evidence="3">cv. AG2017</strain>
        <tissue evidence="2">Leaf</tissue>
    </source>
</reference>
<keyword evidence="3" id="KW-1185">Reference proteome</keyword>
<proteinExistence type="predicted"/>
<dbReference type="Proteomes" id="UP000233551">
    <property type="component" value="Unassembled WGS sequence"/>
</dbReference>
<feature type="region of interest" description="Disordered" evidence="1">
    <location>
        <begin position="1"/>
        <end position="91"/>
    </location>
</feature>
<dbReference type="EMBL" id="PGOL01001883">
    <property type="protein sequence ID" value="PKI53094.1"/>
    <property type="molecule type" value="Genomic_DNA"/>
</dbReference>
<organism evidence="2 3">
    <name type="scientific">Punica granatum</name>
    <name type="common">Pomegranate</name>
    <dbReference type="NCBI Taxonomy" id="22663"/>
    <lineage>
        <taxon>Eukaryota</taxon>
        <taxon>Viridiplantae</taxon>
        <taxon>Streptophyta</taxon>
        <taxon>Embryophyta</taxon>
        <taxon>Tracheophyta</taxon>
        <taxon>Spermatophyta</taxon>
        <taxon>Magnoliopsida</taxon>
        <taxon>eudicotyledons</taxon>
        <taxon>Gunneridae</taxon>
        <taxon>Pentapetalae</taxon>
        <taxon>rosids</taxon>
        <taxon>malvids</taxon>
        <taxon>Myrtales</taxon>
        <taxon>Lythraceae</taxon>
        <taxon>Punica</taxon>
    </lineage>
</organism>
<dbReference type="PANTHER" id="PTHR32108">
    <property type="entry name" value="DNA-DIRECTED RNA POLYMERASE SUBUNIT ALPHA"/>
    <property type="match status" value="1"/>
</dbReference>
<evidence type="ECO:0000256" key="1">
    <source>
        <dbReference type="SAM" id="MobiDB-lite"/>
    </source>
</evidence>
<comment type="caution">
    <text evidence="2">The sequence shown here is derived from an EMBL/GenBank/DDBJ whole genome shotgun (WGS) entry which is preliminary data.</text>
</comment>
<protein>
    <submittedName>
        <fullName evidence="2">Uncharacterized protein</fullName>
    </submittedName>
</protein>
<gene>
    <name evidence="2" type="ORF">CRG98_026513</name>
</gene>
<name>A0A2I0JA19_PUNGR</name>
<sequence>MISICASGRDEGAQDDPLPFVIDYTPEEPTVGLTGNVASPDPFVVDIPTREPYSVGKVPWTYEGTRDKGKAPTTEDVAAPESSPFPSKKETEEEAEAFMKIVKASEYKVVEQMAKSPAHVSLLALLLGSEPHREALLRGRFSCATTTFPAPASGRTDKGSAALLRSRNTSTGGDSTFTPLVMKSSKPAGATTFTASPHAMGGSTGALQSPRYPTSSSGLHTPSGAPLTALPRTPTTLLPLRHPYAPSLRSFLQGFTFAWRREMRSLTTGPQSRATRL</sequence>